<keyword evidence="7 9" id="KW-0472">Membrane</keyword>
<dbReference type="GO" id="GO:0005886">
    <property type="term" value="C:plasma membrane"/>
    <property type="evidence" value="ECO:0007669"/>
    <property type="project" value="UniProtKB-SubCell"/>
</dbReference>
<evidence type="ECO:0000313" key="11">
    <source>
        <dbReference type="Proteomes" id="UP000243236"/>
    </source>
</evidence>
<evidence type="ECO:0000256" key="3">
    <source>
        <dbReference type="ARBA" id="ARBA00022676"/>
    </source>
</evidence>
<keyword evidence="5 9" id="KW-0812">Transmembrane</keyword>
<dbReference type="GO" id="GO:0006031">
    <property type="term" value="P:chitin biosynthetic process"/>
    <property type="evidence" value="ECO:0007669"/>
    <property type="project" value="TreeGrafter"/>
</dbReference>
<organism evidence="10 11">
    <name type="scientific">Paramecium bursaria Chlorella virus CVA-1</name>
    <dbReference type="NCBI Taxonomy" id="42683"/>
    <lineage>
        <taxon>Viruses</taxon>
        <taxon>Varidnaviria</taxon>
        <taxon>Bamfordvirae</taxon>
        <taxon>Nucleocytoviricota</taxon>
        <taxon>Megaviricetes</taxon>
        <taxon>Algavirales</taxon>
        <taxon>Phycodnaviridae</taxon>
        <taxon>Chlorovirus</taxon>
        <taxon>Chlorovirus conductrix</taxon>
        <taxon>Paramecium bursaria Chlorella virus A1</taxon>
    </lineage>
</organism>
<dbReference type="InterPro" id="IPR029044">
    <property type="entry name" value="Nucleotide-diphossugar_trans"/>
</dbReference>
<feature type="transmembrane region" description="Helical" evidence="9">
    <location>
        <begin position="516"/>
        <end position="535"/>
    </location>
</feature>
<keyword evidence="8" id="KW-0325">Glycoprotein</keyword>
<dbReference type="InterPro" id="IPR004835">
    <property type="entry name" value="Chitin_synth"/>
</dbReference>
<dbReference type="EMBL" id="JX997159">
    <property type="protein sequence ID" value="AGE50412.1"/>
    <property type="molecule type" value="Genomic_DNA"/>
</dbReference>
<evidence type="ECO:0000256" key="8">
    <source>
        <dbReference type="ARBA" id="ARBA00023180"/>
    </source>
</evidence>
<accession>M1HF16</accession>
<feature type="transmembrane region" description="Helical" evidence="9">
    <location>
        <begin position="449"/>
        <end position="476"/>
    </location>
</feature>
<sequence length="562" mass="64552">MRFVSQQIHKMDTKTNAIVLSASGVSFVWLSLILWWVCKRGSPLKIQSAVFLGYLTIVNGGLITLALVYSEYWWAFIPILGMPAMSLIYYTFVRAFYFVFRLGYYGQKKIEYINMEEENPFVYVLTAYRETKEELERTMNSLYAQTGINGKKYIVLIADGDFESAAALREMFPGFKRNIINAYKDWNGESMNLELISYQKDDWNVLVLIKSRNAGKRDSLVLVRTLAFNTLRGTTTFALEDMNHEILDIYQMMMPKAKYIVGTDADTMFVPGCTKALLDDMQAPGKRPVDGTVGYIVPQAISKTSFIQKLWVVYQFVEYTNAQVIRRAAQSRIYEKVSCLSGACQALYVDTMCETSLLRAFNTPPPPKPSLMASIMSFASEDRRACVLSLSHDKPRFRQVMSRDSIALTEPPLSLKVFISQRRRWSLGAAMNDWYLFLYGSKMNVFERFFALVNVLSWALVPLYFATIGIVLYAVIVNFDMLMLYVGSVMLYNYFVVFTIPFWAPTLTMRERMTYIPKYIVFFMGIPWIALMVHYNGIAKSWMCSWGKTIVKKTADDTNNQV</sequence>
<dbReference type="GeneID" id="41900313"/>
<dbReference type="RefSeq" id="YP_009701748.1">
    <property type="nucleotide sequence ID" value="NC_044937.1"/>
</dbReference>
<reference evidence="10 11" key="1">
    <citation type="submission" date="2012-10" db="EMBL/GenBank/DDBJ databases">
        <title>Towards defining the chloroviruses: a genomic journey through a genus of large DNA viruses.</title>
        <authorList>
            <person name="Jeanniard A."/>
            <person name="Dunigan D.D."/>
            <person name="Gurnon J.R."/>
            <person name="Agarkova I."/>
            <person name="Kang M."/>
            <person name="Vitek J."/>
            <person name="Duncan G."/>
            <person name="McClung O.W."/>
            <person name="Larsen M."/>
            <person name="Claverie J.-M."/>
            <person name="Van Etten J.L."/>
            <person name="Blanc G."/>
        </authorList>
    </citation>
    <scope>NUCLEOTIDE SEQUENCE [LARGE SCALE GENOMIC DNA]</scope>
</reference>
<feature type="transmembrane region" description="Helical" evidence="9">
    <location>
        <begin position="75"/>
        <end position="100"/>
    </location>
</feature>
<evidence type="ECO:0000256" key="1">
    <source>
        <dbReference type="ARBA" id="ARBA00004651"/>
    </source>
</evidence>
<dbReference type="PANTHER" id="PTHR22914:SF13">
    <property type="entry name" value="CHITIN SYNTHASE"/>
    <property type="match status" value="1"/>
</dbReference>
<feature type="transmembrane region" description="Helical" evidence="9">
    <location>
        <begin position="17"/>
        <end position="37"/>
    </location>
</feature>
<gene>
    <name evidence="10" type="primary">CVA-1_169R</name>
    <name evidence="10" type="ORF">PBCVCVA1_169R</name>
</gene>
<dbReference type="SUPFAM" id="SSF53448">
    <property type="entry name" value="Nucleotide-diphospho-sugar transferases"/>
    <property type="match status" value="1"/>
</dbReference>
<comment type="subcellular location">
    <subcellularLocation>
        <location evidence="1">Cell membrane</location>
        <topology evidence="1">Multi-pass membrane protein</topology>
    </subcellularLocation>
</comment>
<evidence type="ECO:0000256" key="2">
    <source>
        <dbReference type="ARBA" id="ARBA00022475"/>
    </source>
</evidence>
<proteinExistence type="predicted"/>
<evidence type="ECO:0000256" key="6">
    <source>
        <dbReference type="ARBA" id="ARBA00022989"/>
    </source>
</evidence>
<keyword evidence="4" id="KW-0808">Transferase</keyword>
<evidence type="ECO:0000256" key="9">
    <source>
        <dbReference type="SAM" id="Phobius"/>
    </source>
</evidence>
<dbReference type="GO" id="GO:0004100">
    <property type="term" value="F:chitin synthase activity"/>
    <property type="evidence" value="ECO:0007669"/>
    <property type="project" value="InterPro"/>
</dbReference>
<evidence type="ECO:0000256" key="5">
    <source>
        <dbReference type="ARBA" id="ARBA00022692"/>
    </source>
</evidence>
<evidence type="ECO:0000256" key="7">
    <source>
        <dbReference type="ARBA" id="ARBA00023136"/>
    </source>
</evidence>
<keyword evidence="2" id="KW-1003">Cell membrane</keyword>
<keyword evidence="6 9" id="KW-1133">Transmembrane helix</keyword>
<protein>
    <submittedName>
        <fullName evidence="10">Chitin synthase</fullName>
    </submittedName>
</protein>
<evidence type="ECO:0000313" key="10">
    <source>
        <dbReference type="EMBL" id="AGE50412.1"/>
    </source>
</evidence>
<dbReference type="Proteomes" id="UP000243236">
    <property type="component" value="Segment"/>
</dbReference>
<dbReference type="KEGG" id="vg:41900313"/>
<feature type="transmembrane region" description="Helical" evidence="9">
    <location>
        <begin position="482"/>
        <end position="504"/>
    </location>
</feature>
<dbReference type="PANTHER" id="PTHR22914">
    <property type="entry name" value="CHITIN SYNTHASE"/>
    <property type="match status" value="1"/>
</dbReference>
<evidence type="ECO:0000256" key="4">
    <source>
        <dbReference type="ARBA" id="ARBA00022679"/>
    </source>
</evidence>
<feature type="transmembrane region" description="Helical" evidence="9">
    <location>
        <begin position="49"/>
        <end position="69"/>
    </location>
</feature>
<name>M1HF16_9PHYC</name>
<keyword evidence="11" id="KW-1185">Reference proteome</keyword>
<keyword evidence="3" id="KW-0328">Glycosyltransferase</keyword>